<sequence length="154" mass="16950">MALDAIVAFVQQNPILVLMVFYIFYRMFQSRQPWPDYGGNITAVKSLEDWRSLLNGSSLTLVDCYATWCPPCKAAAPVFARMSEEYPDVTFAKVNVDDAADVAKQLGISAMPTFKLFRGSEELGTQRGWSEGQVREMLDKAGAVKGAQAGAKAE</sequence>
<gene>
    <name evidence="4" type="ORF">EHUX00137_LOCUS31267</name>
</gene>
<dbReference type="Gene3D" id="3.40.30.10">
    <property type="entry name" value="Glutaredoxin"/>
    <property type="match status" value="1"/>
</dbReference>
<dbReference type="InterPro" id="IPR036249">
    <property type="entry name" value="Thioredoxin-like_sf"/>
</dbReference>
<dbReference type="PROSITE" id="PS51352">
    <property type="entry name" value="THIOREDOXIN_2"/>
    <property type="match status" value="1"/>
</dbReference>
<protein>
    <recommendedName>
        <fullName evidence="3">Thioredoxin domain-containing protein</fullName>
    </recommendedName>
</protein>
<evidence type="ECO:0000256" key="1">
    <source>
        <dbReference type="ARBA" id="ARBA00023157"/>
    </source>
</evidence>
<keyword evidence="2" id="KW-0812">Transmembrane</keyword>
<keyword evidence="2" id="KW-1133">Transmembrane helix</keyword>
<accession>A0A6V2TT23</accession>
<name>A0A6V2TT23_EMIHU</name>
<evidence type="ECO:0000256" key="2">
    <source>
        <dbReference type="SAM" id="Phobius"/>
    </source>
</evidence>
<proteinExistence type="predicted"/>
<reference evidence="4" key="1">
    <citation type="submission" date="2021-01" db="EMBL/GenBank/DDBJ databases">
        <authorList>
            <person name="Corre E."/>
            <person name="Pelletier E."/>
            <person name="Niang G."/>
            <person name="Scheremetjew M."/>
            <person name="Finn R."/>
            <person name="Kale V."/>
            <person name="Holt S."/>
            <person name="Cochrane G."/>
            <person name="Meng A."/>
            <person name="Brown T."/>
            <person name="Cohen L."/>
        </authorList>
    </citation>
    <scope>NUCLEOTIDE SEQUENCE</scope>
    <source>
        <strain evidence="4">379</strain>
    </source>
</reference>
<dbReference type="AlphaFoldDB" id="A0A6V2TT23"/>
<feature type="transmembrane region" description="Helical" evidence="2">
    <location>
        <begin position="6"/>
        <end position="25"/>
    </location>
</feature>
<dbReference type="SUPFAM" id="SSF52833">
    <property type="entry name" value="Thioredoxin-like"/>
    <property type="match status" value="1"/>
</dbReference>
<evidence type="ECO:0000313" key="4">
    <source>
        <dbReference type="EMBL" id="CAE0572251.1"/>
    </source>
</evidence>
<evidence type="ECO:0000259" key="3">
    <source>
        <dbReference type="PROSITE" id="PS51352"/>
    </source>
</evidence>
<dbReference type="PRINTS" id="PR00421">
    <property type="entry name" value="THIOREDOXIN"/>
</dbReference>
<dbReference type="EMBL" id="HBIR01040094">
    <property type="protein sequence ID" value="CAE0572251.1"/>
    <property type="molecule type" value="Transcribed_RNA"/>
</dbReference>
<feature type="domain" description="Thioredoxin" evidence="3">
    <location>
        <begin position="28"/>
        <end position="143"/>
    </location>
</feature>
<dbReference type="CDD" id="cd02947">
    <property type="entry name" value="TRX_family"/>
    <property type="match status" value="1"/>
</dbReference>
<dbReference type="InterPro" id="IPR013766">
    <property type="entry name" value="Thioredoxin_domain"/>
</dbReference>
<keyword evidence="1" id="KW-1015">Disulfide bond</keyword>
<dbReference type="Pfam" id="PF00085">
    <property type="entry name" value="Thioredoxin"/>
    <property type="match status" value="1"/>
</dbReference>
<dbReference type="PANTHER" id="PTHR46115">
    <property type="entry name" value="THIOREDOXIN-LIKE PROTEIN 1"/>
    <property type="match status" value="1"/>
</dbReference>
<keyword evidence="2" id="KW-0472">Membrane</keyword>
<organism evidence="4">
    <name type="scientific">Emiliania huxleyi</name>
    <name type="common">Coccolithophore</name>
    <name type="synonym">Pontosphaera huxleyi</name>
    <dbReference type="NCBI Taxonomy" id="2903"/>
    <lineage>
        <taxon>Eukaryota</taxon>
        <taxon>Haptista</taxon>
        <taxon>Haptophyta</taxon>
        <taxon>Prymnesiophyceae</taxon>
        <taxon>Isochrysidales</taxon>
        <taxon>Noelaerhabdaceae</taxon>
        <taxon>Emiliania</taxon>
    </lineage>
</organism>